<dbReference type="EMBL" id="CAXKWB010008418">
    <property type="protein sequence ID" value="CAL4091037.1"/>
    <property type="molecule type" value="Genomic_DNA"/>
</dbReference>
<feature type="region of interest" description="Disordered" evidence="1">
    <location>
        <begin position="491"/>
        <end position="514"/>
    </location>
</feature>
<organism evidence="2 3">
    <name type="scientific">Meganyctiphanes norvegica</name>
    <name type="common">Northern krill</name>
    <name type="synonym">Thysanopoda norvegica</name>
    <dbReference type="NCBI Taxonomy" id="48144"/>
    <lineage>
        <taxon>Eukaryota</taxon>
        <taxon>Metazoa</taxon>
        <taxon>Ecdysozoa</taxon>
        <taxon>Arthropoda</taxon>
        <taxon>Crustacea</taxon>
        <taxon>Multicrustacea</taxon>
        <taxon>Malacostraca</taxon>
        <taxon>Eumalacostraca</taxon>
        <taxon>Eucarida</taxon>
        <taxon>Euphausiacea</taxon>
        <taxon>Euphausiidae</taxon>
        <taxon>Meganyctiphanes</taxon>
    </lineage>
</organism>
<feature type="region of interest" description="Disordered" evidence="1">
    <location>
        <begin position="559"/>
        <end position="589"/>
    </location>
</feature>
<proteinExistence type="predicted"/>
<reference evidence="2 3" key="1">
    <citation type="submission" date="2024-05" db="EMBL/GenBank/DDBJ databases">
        <authorList>
            <person name="Wallberg A."/>
        </authorList>
    </citation>
    <scope>NUCLEOTIDE SEQUENCE [LARGE SCALE GENOMIC DNA]</scope>
</reference>
<name>A0AAV2QPN2_MEGNR</name>
<gene>
    <name evidence="2" type="ORF">MNOR_LOCUS14208</name>
</gene>
<evidence type="ECO:0000313" key="2">
    <source>
        <dbReference type="EMBL" id="CAL4091037.1"/>
    </source>
</evidence>
<evidence type="ECO:0000313" key="3">
    <source>
        <dbReference type="Proteomes" id="UP001497623"/>
    </source>
</evidence>
<dbReference type="AlphaFoldDB" id="A0AAV2QPN2"/>
<keyword evidence="3" id="KW-1185">Reference proteome</keyword>
<feature type="non-terminal residue" evidence="2">
    <location>
        <position position="589"/>
    </location>
</feature>
<feature type="compositionally biased region" description="Basic and acidic residues" evidence="1">
    <location>
        <begin position="491"/>
        <end position="509"/>
    </location>
</feature>
<evidence type="ECO:0000256" key="1">
    <source>
        <dbReference type="SAM" id="MobiDB-lite"/>
    </source>
</evidence>
<comment type="caution">
    <text evidence="2">The sequence shown here is derived from an EMBL/GenBank/DDBJ whole genome shotgun (WGS) entry which is preliminary data.</text>
</comment>
<dbReference type="Proteomes" id="UP001497623">
    <property type="component" value="Unassembled WGS sequence"/>
</dbReference>
<accession>A0AAV2QPN2</accession>
<protein>
    <submittedName>
        <fullName evidence="2">Uncharacterized protein</fullName>
    </submittedName>
</protein>
<sequence length="589" mass="67815">MCKKKKRQSGLAGRNLITIRSTIRKGSIKTYELHQPIKKNLTHCNEGHTSSWAAPGRQRSLACPNGPAEDIWTASGRPEICVAFITKLTTLEPTNQAPPRGGAVASRIWSIITVKRARHSVHAVYFFAKQDRMIMTDDNVISYVYSCIKRSVHLFIKRGHPMIFSWPKGPAKVIWAAKGRLSIFSWPVGPARMLLLAQKSTELGVLCITNIKGPAKYCKTKKCRIYPSRNDDINTQKTHTGKGIGKTGAKIHCKAQATQPPCKSYKHQHALNTVVFLLRHSIPATGNANKLKYLKNLQKLYGNDASPTLGFLSKMSGEHCIMSIESLRDNDLKEEILYEQKKEVNMVPVEEDLANNEQDPLLTNNEYSNNEDDMRIEDIYRREMSRIYLIEDNGDASPLKHAVIAKYLKMWMMLYPEITVQELRNIYQENKGTVHQAMEKMRQVNRERKLLNNQRRTKTKFYFPKSNGRKYIEGYFWEVTGEEKVLTKQRVEETNKNNEKKENDNKDGDNCQFQDSTSDKYLKMWKVLYPEVDTQEQRKIYIENNGNVPQTMNKIRKMNKERRTKVERRPTTDGLGIWTNGNKPYGPLL</sequence>